<evidence type="ECO:0000256" key="18">
    <source>
        <dbReference type="ARBA" id="ARBA00076171"/>
    </source>
</evidence>
<dbReference type="CDD" id="cd01459">
    <property type="entry name" value="vWA_copine_like"/>
    <property type="match status" value="1"/>
</dbReference>
<dbReference type="SUPFAM" id="SSF53300">
    <property type="entry name" value="vWA-like"/>
    <property type="match status" value="1"/>
</dbReference>
<proteinExistence type="inferred from homology"/>
<evidence type="ECO:0000259" key="19">
    <source>
        <dbReference type="PROSITE" id="PS50004"/>
    </source>
</evidence>
<dbReference type="SMART" id="SM00327">
    <property type="entry name" value="VWA"/>
    <property type="match status" value="1"/>
</dbReference>
<evidence type="ECO:0000256" key="11">
    <source>
        <dbReference type="ARBA" id="ARBA00022837"/>
    </source>
</evidence>
<dbReference type="Gene3D" id="2.60.40.150">
    <property type="entry name" value="C2 domain"/>
    <property type="match status" value="2"/>
</dbReference>
<dbReference type="KEGG" id="nfu:107382629"/>
<dbReference type="Pfam" id="PF00168">
    <property type="entry name" value="C2"/>
    <property type="match status" value="2"/>
</dbReference>
<keyword evidence="13" id="KW-0472">Membrane</keyword>
<keyword evidence="12" id="KW-0965">Cell junction</keyword>
<dbReference type="SMART" id="SM00239">
    <property type="entry name" value="C2"/>
    <property type="match status" value="2"/>
</dbReference>
<evidence type="ECO:0000313" key="21">
    <source>
        <dbReference type="Proteomes" id="UP000822369"/>
    </source>
</evidence>
<organism evidence="20 21">
    <name type="scientific">Nothobranchius furzeri</name>
    <name type="common">Turquoise killifish</name>
    <dbReference type="NCBI Taxonomy" id="105023"/>
    <lineage>
        <taxon>Eukaryota</taxon>
        <taxon>Metazoa</taxon>
        <taxon>Chordata</taxon>
        <taxon>Craniata</taxon>
        <taxon>Vertebrata</taxon>
        <taxon>Euteleostomi</taxon>
        <taxon>Actinopterygii</taxon>
        <taxon>Neopterygii</taxon>
        <taxon>Teleostei</taxon>
        <taxon>Neoteleostei</taxon>
        <taxon>Acanthomorphata</taxon>
        <taxon>Ovalentaria</taxon>
        <taxon>Atherinomorphae</taxon>
        <taxon>Cyprinodontiformes</taxon>
        <taxon>Nothobranchiidae</taxon>
        <taxon>Nothobranchius</taxon>
    </lineage>
</organism>
<evidence type="ECO:0000256" key="17">
    <source>
        <dbReference type="ARBA" id="ARBA00074834"/>
    </source>
</evidence>
<dbReference type="CDD" id="cd04048">
    <property type="entry name" value="C2A_Copine"/>
    <property type="match status" value="1"/>
</dbReference>
<dbReference type="FunFam" id="2.60.40.150:FF:000099">
    <property type="entry name" value="Copine 3"/>
    <property type="match status" value="1"/>
</dbReference>
<dbReference type="InterPro" id="IPR045052">
    <property type="entry name" value="Copine"/>
</dbReference>
<dbReference type="GO" id="GO:0046872">
    <property type="term" value="F:metal ion binding"/>
    <property type="evidence" value="ECO:0007669"/>
    <property type="project" value="UniProtKB-KW"/>
</dbReference>
<dbReference type="InterPro" id="IPR000008">
    <property type="entry name" value="C2_dom"/>
</dbReference>
<dbReference type="OMA" id="IICIKRC"/>
<evidence type="ECO:0000256" key="15">
    <source>
        <dbReference type="ARBA" id="ARBA00058857"/>
    </source>
</evidence>
<dbReference type="GO" id="GO:0005544">
    <property type="term" value="F:calcium-dependent phospholipid binding"/>
    <property type="evidence" value="ECO:0007669"/>
    <property type="project" value="InterPro"/>
</dbReference>
<dbReference type="InterPro" id="IPR035892">
    <property type="entry name" value="C2_domain_sf"/>
</dbReference>
<keyword evidence="10" id="KW-0677">Repeat</keyword>
<dbReference type="InterPro" id="IPR010734">
    <property type="entry name" value="Copine_C"/>
</dbReference>
<dbReference type="EMBL" id="JAAVVJ010000010">
    <property type="protein sequence ID" value="KAF7213588.1"/>
    <property type="molecule type" value="Genomic_DNA"/>
</dbReference>
<dbReference type="GO" id="GO:0030971">
    <property type="term" value="F:receptor tyrosine kinase binding"/>
    <property type="evidence" value="ECO:0007669"/>
    <property type="project" value="TreeGrafter"/>
</dbReference>
<evidence type="ECO:0000256" key="10">
    <source>
        <dbReference type="ARBA" id="ARBA00022737"/>
    </source>
</evidence>
<name>A0A9D2Y5D4_NOTFU</name>
<dbReference type="GO" id="GO:0071277">
    <property type="term" value="P:cellular response to calcium ion"/>
    <property type="evidence" value="ECO:0007669"/>
    <property type="project" value="TreeGrafter"/>
</dbReference>
<dbReference type="GO" id="GO:0038128">
    <property type="term" value="P:ERBB2 signaling pathway"/>
    <property type="evidence" value="ECO:0007669"/>
    <property type="project" value="TreeGrafter"/>
</dbReference>
<keyword evidence="8" id="KW-0597">Phosphoprotein</keyword>
<dbReference type="GO" id="GO:0005634">
    <property type="term" value="C:nucleus"/>
    <property type="evidence" value="ECO:0007669"/>
    <property type="project" value="UniProtKB-SubCell"/>
</dbReference>
<dbReference type="Proteomes" id="UP000822369">
    <property type="component" value="Chromosome 10"/>
</dbReference>
<evidence type="ECO:0000256" key="8">
    <source>
        <dbReference type="ARBA" id="ARBA00022553"/>
    </source>
</evidence>
<feature type="domain" description="C2" evidence="19">
    <location>
        <begin position="133"/>
        <end position="256"/>
    </location>
</feature>
<comment type="subcellular location">
    <subcellularLocation>
        <location evidence="3">Cell junction</location>
        <location evidence="3">Focal adhesion</location>
    </subcellularLocation>
    <subcellularLocation>
        <location evidence="2">Cell membrane</location>
    </subcellularLocation>
    <subcellularLocation>
        <location evidence="4">Cytoplasm</location>
    </subcellularLocation>
    <subcellularLocation>
        <location evidence="1">Nucleus</location>
    </subcellularLocation>
</comment>
<evidence type="ECO:0000256" key="3">
    <source>
        <dbReference type="ARBA" id="ARBA00004246"/>
    </source>
</evidence>
<evidence type="ECO:0000256" key="5">
    <source>
        <dbReference type="ARBA" id="ARBA00009048"/>
    </source>
</evidence>
<feature type="domain" description="C2" evidence="19">
    <location>
        <begin position="1"/>
        <end position="126"/>
    </location>
</feature>
<dbReference type="AlphaFoldDB" id="A0A9D2Y5D4"/>
<dbReference type="OrthoDB" id="5855668at2759"/>
<dbReference type="InterPro" id="IPR037768">
    <property type="entry name" value="C2B_Copine"/>
</dbReference>
<evidence type="ECO:0000256" key="2">
    <source>
        <dbReference type="ARBA" id="ARBA00004236"/>
    </source>
</evidence>
<evidence type="ECO:0000313" key="20">
    <source>
        <dbReference type="EMBL" id="KAF7213588.1"/>
    </source>
</evidence>
<evidence type="ECO:0000256" key="9">
    <source>
        <dbReference type="ARBA" id="ARBA00022723"/>
    </source>
</evidence>
<dbReference type="PANTHER" id="PTHR10857:SF22">
    <property type="entry name" value="COPINE-3"/>
    <property type="match status" value="1"/>
</dbReference>
<evidence type="ECO:0000256" key="4">
    <source>
        <dbReference type="ARBA" id="ARBA00004496"/>
    </source>
</evidence>
<dbReference type="InterPro" id="IPR002035">
    <property type="entry name" value="VWF_A"/>
</dbReference>
<comment type="caution">
    <text evidence="20">The sequence shown here is derived from an EMBL/GenBank/DDBJ whole genome shotgun (WGS) entry which is preliminary data.</text>
</comment>
<reference evidence="20" key="1">
    <citation type="submission" date="2020-03" db="EMBL/GenBank/DDBJ databases">
        <title>Intra-Species Differences in Population Size shape Life History and Genome Evolution.</title>
        <authorList>
            <person name="Willemsen D."/>
            <person name="Cui R."/>
            <person name="Valenzano D.R."/>
        </authorList>
    </citation>
    <scope>NUCLEOTIDE SEQUENCE</scope>
    <source>
        <strain evidence="20">GRZ</strain>
        <tissue evidence="20">Whole</tissue>
    </source>
</reference>
<comment type="function">
    <text evidence="15">Calcium-dependent phospholipid-binding protein that plays a role in ERBB2-mediated tumor cell migration in response to growth factor heregulin stimulation.</text>
</comment>
<gene>
    <name evidence="20" type="ORF">G4P62_008050</name>
</gene>
<dbReference type="GO" id="GO:0005925">
    <property type="term" value="C:focal adhesion"/>
    <property type="evidence" value="ECO:0007669"/>
    <property type="project" value="UniProtKB-SubCell"/>
</dbReference>
<keyword evidence="6" id="KW-1003">Cell membrane</keyword>
<keyword evidence="14" id="KW-0539">Nucleus</keyword>
<dbReference type="CDD" id="cd04047">
    <property type="entry name" value="C2B_Copine"/>
    <property type="match status" value="1"/>
</dbReference>
<evidence type="ECO:0000256" key="1">
    <source>
        <dbReference type="ARBA" id="ARBA00004123"/>
    </source>
</evidence>
<comment type="subunit">
    <text evidence="16">Monomer. Interacts with ERBB2 (preferentially with the tyrosine phosphorylated form); this interaction occurs at the cell membrane and is increased in a growth factor heregulin-dependent manner. Interacts with SHC1; this interaction may mediate the binding of CPNE3 with ERBB2. Interacts with RACK1.</text>
</comment>
<dbReference type="SUPFAM" id="SSF49562">
    <property type="entry name" value="C2 domain (Calcium/lipid-binding domain, CaLB)"/>
    <property type="match status" value="2"/>
</dbReference>
<keyword evidence="7" id="KW-0963">Cytoplasm</keyword>
<dbReference type="FunFam" id="2.60.40.150:FF:000042">
    <property type="entry name" value="Copine 3"/>
    <property type="match status" value="1"/>
</dbReference>
<dbReference type="PANTHER" id="PTHR10857">
    <property type="entry name" value="COPINE"/>
    <property type="match status" value="1"/>
</dbReference>
<evidence type="ECO:0000256" key="7">
    <source>
        <dbReference type="ARBA" id="ARBA00022490"/>
    </source>
</evidence>
<evidence type="ECO:0000256" key="13">
    <source>
        <dbReference type="ARBA" id="ARBA00023136"/>
    </source>
</evidence>
<dbReference type="PROSITE" id="PS50004">
    <property type="entry name" value="C2"/>
    <property type="match status" value="2"/>
</dbReference>
<dbReference type="GO" id="GO:0005886">
    <property type="term" value="C:plasma membrane"/>
    <property type="evidence" value="ECO:0007669"/>
    <property type="project" value="UniProtKB-SubCell"/>
</dbReference>
<keyword evidence="9" id="KW-0479">Metal-binding</keyword>
<evidence type="ECO:0000256" key="14">
    <source>
        <dbReference type="ARBA" id="ARBA00023242"/>
    </source>
</evidence>
<protein>
    <recommendedName>
        <fullName evidence="17">Copine-3</fullName>
    </recommendedName>
    <alternativeName>
        <fullName evidence="18">Copine III</fullName>
    </alternativeName>
</protein>
<accession>A0A9D2Y5D4</accession>
<keyword evidence="11" id="KW-0106">Calcium</keyword>
<comment type="similarity">
    <text evidence="5">Belongs to the copine family.</text>
</comment>
<evidence type="ECO:0000256" key="6">
    <source>
        <dbReference type="ARBA" id="ARBA00022475"/>
    </source>
</evidence>
<evidence type="ECO:0000256" key="16">
    <source>
        <dbReference type="ARBA" id="ARBA00065466"/>
    </source>
</evidence>
<dbReference type="Pfam" id="PF07002">
    <property type="entry name" value="Copine"/>
    <property type="match status" value="1"/>
</dbReference>
<evidence type="ECO:0000256" key="12">
    <source>
        <dbReference type="ARBA" id="ARBA00022949"/>
    </source>
</evidence>
<dbReference type="InterPro" id="IPR036465">
    <property type="entry name" value="vWFA_dom_sf"/>
</dbReference>
<sequence length="544" mass="61275">MATGGPPAPSPPNLVTKVELTISCENLMDMDFFSKSDPVCALFLYTPDSIWYELGRTETIQNCLNPKFSKKFVVDYYFETVQRLKFSVYDIDNDSHDLNDCDHDFLGEFECTLGQIVSNRQMTQPLLLTNKEPAGRGTITIFAEEVTDTRVANFEVSARGLDKKFLRSCDPFLEFYKKSESGWQLAHRTEVVHNNRNPVWIPFCITLRSLCDGDLEKPIKVKCYDHYVNGSHELIGTFKASLAEMLHAGCTFPAEFQCFNEQKLRKGNYKNSGVICIRRCQMEKVYSFLDYILGGCQINFTIAIDFTQSNGVPSSPNSLHYTSPEGFNEYLHAIWAVGHVVQDYNRTKMFPVFGFGAQIPPSSEVSHMFPVNFNPSDPFCAGIEGVVQAYQQCLPCVELWGPTNLSPIIKHVSCFARQALHQNLAAEYFVLLIITDGIVSDMDQTRRAIVKASHLPMSIIIVGVGAADFRAMEFLDSDDHLLRSPSGKAATRDIVQFVPFRKFQDNRVALAQSVLAELPDQVASFFRAYKLKPPNLTDVPETTQ</sequence>
<dbReference type="GO" id="GO:0005737">
    <property type="term" value="C:cytoplasm"/>
    <property type="evidence" value="ECO:0007669"/>
    <property type="project" value="UniProtKB-SubCell"/>
</dbReference>